<dbReference type="InterPro" id="IPR001680">
    <property type="entry name" value="WD40_rpt"/>
</dbReference>
<evidence type="ECO:0000259" key="2">
    <source>
        <dbReference type="Pfam" id="PF00787"/>
    </source>
</evidence>
<dbReference type="RefSeq" id="XP_028867055.1">
    <property type="nucleotide sequence ID" value="XM_029011222.1"/>
</dbReference>
<dbReference type="Gene3D" id="3.30.1520.10">
    <property type="entry name" value="Phox-like domain"/>
    <property type="match status" value="1"/>
</dbReference>
<evidence type="ECO:0000313" key="4">
    <source>
        <dbReference type="Proteomes" id="UP000236319"/>
    </source>
</evidence>
<dbReference type="SUPFAM" id="SSF50978">
    <property type="entry name" value="WD40 repeat-like"/>
    <property type="match status" value="1"/>
</dbReference>
<dbReference type="Gene3D" id="2.130.10.10">
    <property type="entry name" value="YVTN repeat-like/Quinoprotein amine dehydrogenase"/>
    <property type="match status" value="2"/>
</dbReference>
<gene>
    <name evidence="3" type="ORF">BOVATA_023050</name>
</gene>
<accession>A0A2H6KCU6</accession>
<name>A0A2H6KCU6_9APIC</name>
<dbReference type="CDD" id="cd06093">
    <property type="entry name" value="PX_domain"/>
    <property type="match status" value="1"/>
</dbReference>
<dbReference type="InterPro" id="IPR001683">
    <property type="entry name" value="PX_dom"/>
</dbReference>
<feature type="domain" description="PX" evidence="2">
    <location>
        <begin position="28"/>
        <end position="102"/>
    </location>
</feature>
<feature type="repeat" description="WD" evidence="1">
    <location>
        <begin position="481"/>
        <end position="504"/>
    </location>
</feature>
<dbReference type="InterPro" id="IPR036322">
    <property type="entry name" value="WD40_repeat_dom_sf"/>
</dbReference>
<keyword evidence="4" id="KW-1185">Reference proteome</keyword>
<organism evidence="3 4">
    <name type="scientific">Babesia ovata</name>
    <dbReference type="NCBI Taxonomy" id="189622"/>
    <lineage>
        <taxon>Eukaryota</taxon>
        <taxon>Sar</taxon>
        <taxon>Alveolata</taxon>
        <taxon>Apicomplexa</taxon>
        <taxon>Aconoidasida</taxon>
        <taxon>Piroplasmida</taxon>
        <taxon>Babesiidae</taxon>
        <taxon>Babesia</taxon>
    </lineage>
</organism>
<reference evidence="3 4" key="1">
    <citation type="journal article" date="2017" name="BMC Genomics">
        <title>Whole-genome assembly of Babesia ovata and comparative genomics between closely related pathogens.</title>
        <authorList>
            <person name="Yamagishi J."/>
            <person name="Asada M."/>
            <person name="Hakimi H."/>
            <person name="Tanaka T.Q."/>
            <person name="Sugimoto C."/>
            <person name="Kawazu S."/>
        </authorList>
    </citation>
    <scope>NUCLEOTIDE SEQUENCE [LARGE SCALE GENOMIC DNA]</scope>
    <source>
        <strain evidence="3 4">Miyake</strain>
    </source>
</reference>
<dbReference type="EMBL" id="BDSA01000002">
    <property type="protein sequence ID" value="GBE60812.1"/>
    <property type="molecule type" value="Genomic_DNA"/>
</dbReference>
<dbReference type="OrthoDB" id="430293at2759"/>
<dbReference type="AlphaFoldDB" id="A0A2H6KCU6"/>
<comment type="caution">
    <text evidence="3">The sequence shown here is derived from an EMBL/GenBank/DDBJ whole genome shotgun (WGS) entry which is preliminary data.</text>
</comment>
<protein>
    <submittedName>
        <fullName evidence="3">WD G-beta repeat-containing protein</fullName>
    </submittedName>
</protein>
<evidence type="ECO:0000256" key="1">
    <source>
        <dbReference type="PROSITE-ProRule" id="PRU00221"/>
    </source>
</evidence>
<dbReference type="SUPFAM" id="SSF64268">
    <property type="entry name" value="PX domain"/>
    <property type="match status" value="1"/>
</dbReference>
<evidence type="ECO:0000313" key="3">
    <source>
        <dbReference type="EMBL" id="GBE60812.1"/>
    </source>
</evidence>
<dbReference type="VEuPathDB" id="PiroplasmaDB:BOVATA_023050"/>
<dbReference type="SMART" id="SM00320">
    <property type="entry name" value="WD40"/>
    <property type="match status" value="3"/>
</dbReference>
<proteinExistence type="predicted"/>
<sequence length="510" mass="56917">MDVSSLSCSVQRTSRCLFTYNLHMKYMQAEWNIDKSFSDFEQLQESLVFQEFTDVPLLPDLQLSGGIDPMGDAYNSEEVLQKFIQEVLRRPDTRSCMDVLIFCDLLRHLQTPPTQVFATRLTSTPACHLSVSDLVYLENEKILIVAYEEKTALSKIGRMWSIIEPDILGAIRVFKMGANITDGATQIAEHLFHSKIRAIKYVRESATLVVAKDDGYVGMYRMENDWTEFESIGSIALHSGPIVSFDMVKHLGFTSGYDDTIRCFDATLPKTVSGGKLTKRLNGDKLLASAAASPRTMFIGTSNNQIYTYYMMDDVPVFVDCCEVPAPMNIRKIHCTPSNLFVAHGNCVSCYRYSRSPVETIRELKRPKGSASAPVAREMTGIGHQKEPAPTAPAESQPYNGTISFPMSIRSAQFSVNSSTSSFSTYQVYDIALRPQAKQLLVAYDEVVAIWCVAKGVMLYSWYAHRHAQVHVLRVLEPEGLVVTGGSDGEVRVWRLPDPSLLMLGKAVSS</sequence>
<dbReference type="InterPro" id="IPR015943">
    <property type="entry name" value="WD40/YVTN_repeat-like_dom_sf"/>
</dbReference>
<keyword evidence="1" id="KW-0853">WD repeat</keyword>
<dbReference type="Proteomes" id="UP000236319">
    <property type="component" value="Unassembled WGS sequence"/>
</dbReference>
<dbReference type="InterPro" id="IPR036871">
    <property type="entry name" value="PX_dom_sf"/>
</dbReference>
<dbReference type="PROSITE" id="PS50082">
    <property type="entry name" value="WD_REPEATS_2"/>
    <property type="match status" value="1"/>
</dbReference>
<dbReference type="GeneID" id="39874582"/>
<dbReference type="GO" id="GO:0035091">
    <property type="term" value="F:phosphatidylinositol binding"/>
    <property type="evidence" value="ECO:0007669"/>
    <property type="project" value="InterPro"/>
</dbReference>
<dbReference type="Pfam" id="PF00787">
    <property type="entry name" value="PX"/>
    <property type="match status" value="1"/>
</dbReference>